<evidence type="ECO:0000313" key="2">
    <source>
        <dbReference type="EMBL" id="KAH3885135.1"/>
    </source>
</evidence>
<dbReference type="Proteomes" id="UP000828390">
    <property type="component" value="Unassembled WGS sequence"/>
</dbReference>
<evidence type="ECO:0000256" key="1">
    <source>
        <dbReference type="SAM" id="MobiDB-lite"/>
    </source>
</evidence>
<name>A0A9D4RZS4_DREPO</name>
<feature type="compositionally biased region" description="Polar residues" evidence="1">
    <location>
        <begin position="276"/>
        <end position="290"/>
    </location>
</feature>
<protein>
    <submittedName>
        <fullName evidence="2">Uncharacterized protein</fullName>
    </submittedName>
</protein>
<feature type="compositionally biased region" description="Basic residues" evidence="1">
    <location>
        <begin position="415"/>
        <end position="428"/>
    </location>
</feature>
<feature type="compositionally biased region" description="Polar residues" evidence="1">
    <location>
        <begin position="25"/>
        <end position="46"/>
    </location>
</feature>
<accession>A0A9D4RZS4</accession>
<feature type="region of interest" description="Disordered" evidence="1">
    <location>
        <begin position="271"/>
        <end position="331"/>
    </location>
</feature>
<sequence>MEAKLYDMQTKTVRLKEEMSRRFTTKTSEASGSPSRSHVSQGSTHSLANPSTVICFICVYMGLRRPSSRTVYNGWPFSAKSGSLWKSGLRILWEKALRLHAEGPYHIKNIRTIKTNQSVNQRLQFCCPLCTFLKTSKGTDRLASSSCTYCPYVATDKDSAGIVPMTPIKLNGPAKLKRFKRIRIEEDSDSETEDLNLLTRLEMEKNKGNHDGRLHSAVLHEGKTVDSKEGLAEGKTNVGTAVEVNGDEPMLDVPQMIGSETSCDRRRDTILEKSESNVNNASSKTQTSGSETHKPTVDKDKNKTGNNRSRTTAVGLSSVSSEISEAEVQDSQGLSVGDLDIDRELQDIERVLEYARSATEWEPVITGIRGKTSHPMNEGKGRSTQELGGTRMRGNGLSLPSLVSLNHHRNDWGTSHHRNKRGTSHYRNNRGNQSSQE</sequence>
<gene>
    <name evidence="2" type="ORF">DPMN_009125</name>
</gene>
<proteinExistence type="predicted"/>
<feature type="region of interest" description="Disordered" evidence="1">
    <location>
        <begin position="18"/>
        <end position="46"/>
    </location>
</feature>
<feature type="compositionally biased region" description="Basic and acidic residues" evidence="1">
    <location>
        <begin position="291"/>
        <end position="303"/>
    </location>
</feature>
<dbReference type="AlphaFoldDB" id="A0A9D4RZS4"/>
<keyword evidence="3" id="KW-1185">Reference proteome</keyword>
<evidence type="ECO:0000313" key="3">
    <source>
        <dbReference type="Proteomes" id="UP000828390"/>
    </source>
</evidence>
<reference evidence="2" key="1">
    <citation type="journal article" date="2019" name="bioRxiv">
        <title>The Genome of the Zebra Mussel, Dreissena polymorpha: A Resource for Invasive Species Research.</title>
        <authorList>
            <person name="McCartney M.A."/>
            <person name="Auch B."/>
            <person name="Kono T."/>
            <person name="Mallez S."/>
            <person name="Zhang Y."/>
            <person name="Obille A."/>
            <person name="Becker A."/>
            <person name="Abrahante J.E."/>
            <person name="Garbe J."/>
            <person name="Badalamenti J.P."/>
            <person name="Herman A."/>
            <person name="Mangelson H."/>
            <person name="Liachko I."/>
            <person name="Sullivan S."/>
            <person name="Sone E.D."/>
            <person name="Koren S."/>
            <person name="Silverstein K.A.T."/>
            <person name="Beckman K.B."/>
            <person name="Gohl D.M."/>
        </authorList>
    </citation>
    <scope>NUCLEOTIDE SEQUENCE</scope>
    <source>
        <strain evidence="2">Duluth1</strain>
        <tissue evidence="2">Whole animal</tissue>
    </source>
</reference>
<feature type="compositionally biased region" description="Low complexity" evidence="1">
    <location>
        <begin position="314"/>
        <end position="323"/>
    </location>
</feature>
<dbReference type="EMBL" id="JAIWYP010000001">
    <property type="protein sequence ID" value="KAH3885135.1"/>
    <property type="molecule type" value="Genomic_DNA"/>
</dbReference>
<comment type="caution">
    <text evidence="2">The sequence shown here is derived from an EMBL/GenBank/DDBJ whole genome shotgun (WGS) entry which is preliminary data.</text>
</comment>
<organism evidence="2 3">
    <name type="scientific">Dreissena polymorpha</name>
    <name type="common">Zebra mussel</name>
    <name type="synonym">Mytilus polymorpha</name>
    <dbReference type="NCBI Taxonomy" id="45954"/>
    <lineage>
        <taxon>Eukaryota</taxon>
        <taxon>Metazoa</taxon>
        <taxon>Spiralia</taxon>
        <taxon>Lophotrochozoa</taxon>
        <taxon>Mollusca</taxon>
        <taxon>Bivalvia</taxon>
        <taxon>Autobranchia</taxon>
        <taxon>Heteroconchia</taxon>
        <taxon>Euheterodonta</taxon>
        <taxon>Imparidentia</taxon>
        <taxon>Neoheterodontei</taxon>
        <taxon>Myida</taxon>
        <taxon>Dreissenoidea</taxon>
        <taxon>Dreissenidae</taxon>
        <taxon>Dreissena</taxon>
    </lineage>
</organism>
<reference evidence="2" key="2">
    <citation type="submission" date="2020-11" db="EMBL/GenBank/DDBJ databases">
        <authorList>
            <person name="McCartney M.A."/>
            <person name="Auch B."/>
            <person name="Kono T."/>
            <person name="Mallez S."/>
            <person name="Becker A."/>
            <person name="Gohl D.M."/>
            <person name="Silverstein K.A.T."/>
            <person name="Koren S."/>
            <person name="Bechman K.B."/>
            <person name="Herman A."/>
            <person name="Abrahante J.E."/>
            <person name="Garbe J."/>
        </authorList>
    </citation>
    <scope>NUCLEOTIDE SEQUENCE</scope>
    <source>
        <strain evidence="2">Duluth1</strain>
        <tissue evidence="2">Whole animal</tissue>
    </source>
</reference>
<feature type="region of interest" description="Disordered" evidence="1">
    <location>
        <begin position="369"/>
        <end position="437"/>
    </location>
</feature>